<proteinExistence type="predicted"/>
<feature type="compositionally biased region" description="Polar residues" evidence="1">
    <location>
        <begin position="439"/>
        <end position="448"/>
    </location>
</feature>
<feature type="compositionally biased region" description="Polar residues" evidence="1">
    <location>
        <begin position="21"/>
        <end position="31"/>
    </location>
</feature>
<feature type="region of interest" description="Disordered" evidence="1">
    <location>
        <begin position="403"/>
        <end position="448"/>
    </location>
</feature>
<dbReference type="RefSeq" id="XP_072812022.1">
    <property type="nucleotide sequence ID" value="XM_072955921.1"/>
</dbReference>
<gene>
    <name evidence="3" type="primary">LOC140691789</name>
</gene>
<evidence type="ECO:0000313" key="2">
    <source>
        <dbReference type="Proteomes" id="UP001652581"/>
    </source>
</evidence>
<feature type="compositionally biased region" description="Basic residues" evidence="1">
    <location>
        <begin position="107"/>
        <end position="118"/>
    </location>
</feature>
<evidence type="ECO:0000313" key="3">
    <source>
        <dbReference type="RefSeq" id="XP_072812022.1"/>
    </source>
</evidence>
<keyword evidence="2" id="KW-1185">Reference proteome</keyword>
<reference evidence="3" key="1">
    <citation type="submission" date="2025-08" db="UniProtKB">
        <authorList>
            <consortium name="RefSeq"/>
        </authorList>
    </citation>
    <scope>IDENTIFICATION</scope>
</reference>
<protein>
    <submittedName>
        <fullName evidence="3">Uncharacterized protein</fullName>
    </submittedName>
</protein>
<organism evidence="2 3">
    <name type="scientific">Vicugna pacos</name>
    <name type="common">Alpaca</name>
    <name type="synonym">Lama pacos</name>
    <dbReference type="NCBI Taxonomy" id="30538"/>
    <lineage>
        <taxon>Eukaryota</taxon>
        <taxon>Metazoa</taxon>
        <taxon>Chordata</taxon>
        <taxon>Craniata</taxon>
        <taxon>Vertebrata</taxon>
        <taxon>Euteleostomi</taxon>
        <taxon>Mammalia</taxon>
        <taxon>Eutheria</taxon>
        <taxon>Laurasiatheria</taxon>
        <taxon>Artiodactyla</taxon>
        <taxon>Tylopoda</taxon>
        <taxon>Camelidae</taxon>
        <taxon>Vicugna</taxon>
    </lineage>
</organism>
<dbReference type="GeneID" id="140691789"/>
<feature type="compositionally biased region" description="Polar residues" evidence="1">
    <location>
        <begin position="51"/>
        <end position="60"/>
    </location>
</feature>
<dbReference type="Proteomes" id="UP001652581">
    <property type="component" value="Chromosome X"/>
</dbReference>
<evidence type="ECO:0000256" key="1">
    <source>
        <dbReference type="SAM" id="MobiDB-lite"/>
    </source>
</evidence>
<feature type="region of interest" description="Disordered" evidence="1">
    <location>
        <begin position="165"/>
        <end position="234"/>
    </location>
</feature>
<feature type="compositionally biased region" description="Basic and acidic residues" evidence="1">
    <location>
        <begin position="165"/>
        <end position="178"/>
    </location>
</feature>
<feature type="compositionally biased region" description="Basic and acidic residues" evidence="1">
    <location>
        <begin position="1"/>
        <end position="16"/>
    </location>
</feature>
<feature type="region of interest" description="Disordered" evidence="1">
    <location>
        <begin position="312"/>
        <end position="336"/>
    </location>
</feature>
<name>A0ABM5CTP1_VICPA</name>
<feature type="compositionally biased region" description="Basic residues" evidence="1">
    <location>
        <begin position="322"/>
        <end position="332"/>
    </location>
</feature>
<feature type="region of interest" description="Disordered" evidence="1">
    <location>
        <begin position="1"/>
        <end position="123"/>
    </location>
</feature>
<feature type="compositionally biased region" description="Basic residues" evidence="1">
    <location>
        <begin position="218"/>
        <end position="230"/>
    </location>
</feature>
<sequence>MEKVEGERNMKKDVLAHMEPLTTQASNTDSATAHEGAPPTVQTAPVDATLAASSGVNEGQETMGPREGNEMDKMSDFSLYPSAEAEPSGPQEAPIHTTLQEANSRRNMGKKNSRKRRNRKEDKIVYLPWPLTLQTRASSAAPVLGHTYATEPFPDDNIEITVGNETREQSSDDEKEKTSVLTQSCKAPAVTPLPAASPVPPSLEEGPLAANEEIKVGQKNRRKERNKKNKNIMASPWPLTVQAWASYTGPGQLPTAPAGAAAFANDGVNVGLRSKAQKDEKDKTSVVIYPSAQADSPGSCVAPGQISLEEASLANEGENVGKKSRPKRRNRKDKGVMSCPWPLTVQAWASFATTGPVQTFLQGKSSTACTGVSMGPQLANCKQETKAILPWCVMVQAADPCSATAPGQPSLEGAPALENTHSKLSQSRRRIQRRDEDQVQSSVEKSLESSQGWRNAERYLGDQDFWECTVMNFARQVNYCYCGELCCQERVEALTLTEAHTHINTLVVEMQGQDGESAEPQEVWVEKWEGF</sequence>
<accession>A0ABM5CTP1</accession>